<protein>
    <recommendedName>
        <fullName evidence="1">Glycosyltransferase 2-like domain-containing protein</fullName>
    </recommendedName>
</protein>
<dbReference type="STRING" id="111015.AXF14_04330"/>
<dbReference type="Proteomes" id="UP000065220">
    <property type="component" value="Chromosome"/>
</dbReference>
<accession>A0A0X8JDN8</accession>
<dbReference type="CDD" id="cd00761">
    <property type="entry name" value="Glyco_tranf_GTA_type"/>
    <property type="match status" value="1"/>
</dbReference>
<sequence length="329" mass="35790">MTTSTRTSGEGGGPGGLDPDRALVSVICPAYDRGPALTRTLDSVLGQSHGRLELLVGDDGSTDDTREVVRAAASEDPRVRLLELAHHGDPGPVRARLLAEARGSVIAYVDHDDTWSPDHLARSLESLAELPPNTVHVAGASYTEPTGGHALSRHGGTWDRTSTVLDPLFEPTRVVHRAGLLRGRDGWRPSYGGMEDWDLWWRLSGRGTRFHLDDAVTVTIPLAPTTRRNRLRFLPTLTLATVPDRTEATEAVERWARAHAQPGTELPAWLSLLALPTREGWTLGFGAPVVTRRHAQEIRRLLPTRLPHLVAEATETLTTVPAPTTRPGA</sequence>
<gene>
    <name evidence="2" type="ORF">AXF14_04330</name>
</gene>
<organism evidence="2 3">
    <name type="scientific">Actinomyces radicidentis</name>
    <dbReference type="NCBI Taxonomy" id="111015"/>
    <lineage>
        <taxon>Bacteria</taxon>
        <taxon>Bacillati</taxon>
        <taxon>Actinomycetota</taxon>
        <taxon>Actinomycetes</taxon>
        <taxon>Actinomycetales</taxon>
        <taxon>Actinomycetaceae</taxon>
        <taxon>Actinomyces</taxon>
    </lineage>
</organism>
<dbReference type="PANTHER" id="PTHR43685:SF2">
    <property type="entry name" value="GLYCOSYLTRANSFERASE 2-LIKE DOMAIN-CONTAINING PROTEIN"/>
    <property type="match status" value="1"/>
</dbReference>
<name>A0A0X8JDN8_ACTRD</name>
<evidence type="ECO:0000313" key="2">
    <source>
        <dbReference type="EMBL" id="AMD86965.1"/>
    </source>
</evidence>
<dbReference type="InterPro" id="IPR050834">
    <property type="entry name" value="Glycosyltransf_2"/>
</dbReference>
<dbReference type="InterPro" id="IPR001173">
    <property type="entry name" value="Glyco_trans_2-like"/>
</dbReference>
<reference evidence="3" key="1">
    <citation type="submission" date="2016-02" db="EMBL/GenBank/DDBJ databases">
        <authorList>
            <person name="Holder M.E."/>
            <person name="Ajami N.J."/>
            <person name="Petrosino J.F."/>
        </authorList>
    </citation>
    <scope>NUCLEOTIDE SEQUENCE [LARGE SCALE GENOMIC DNA]</scope>
    <source>
        <strain evidence="3">CCUG 36733</strain>
    </source>
</reference>
<dbReference type="KEGG" id="ard:AXF14_04330"/>
<dbReference type="Pfam" id="PF00535">
    <property type="entry name" value="Glycos_transf_2"/>
    <property type="match status" value="1"/>
</dbReference>
<dbReference type="RefSeq" id="WP_067941140.1">
    <property type="nucleotide sequence ID" value="NZ_CP014228.1"/>
</dbReference>
<dbReference type="InterPro" id="IPR029044">
    <property type="entry name" value="Nucleotide-diphossugar_trans"/>
</dbReference>
<proteinExistence type="predicted"/>
<dbReference type="PANTHER" id="PTHR43685">
    <property type="entry name" value="GLYCOSYLTRANSFERASE"/>
    <property type="match status" value="1"/>
</dbReference>
<feature type="domain" description="Glycosyltransferase 2-like" evidence="1">
    <location>
        <begin position="25"/>
        <end position="161"/>
    </location>
</feature>
<dbReference type="SUPFAM" id="SSF53448">
    <property type="entry name" value="Nucleotide-diphospho-sugar transferases"/>
    <property type="match status" value="1"/>
</dbReference>
<evidence type="ECO:0000313" key="3">
    <source>
        <dbReference type="Proteomes" id="UP000065220"/>
    </source>
</evidence>
<keyword evidence="3" id="KW-1185">Reference proteome</keyword>
<dbReference type="EMBL" id="CP014228">
    <property type="protein sequence ID" value="AMD86965.1"/>
    <property type="molecule type" value="Genomic_DNA"/>
</dbReference>
<dbReference type="Gene3D" id="3.90.550.10">
    <property type="entry name" value="Spore Coat Polysaccharide Biosynthesis Protein SpsA, Chain A"/>
    <property type="match status" value="1"/>
</dbReference>
<evidence type="ECO:0000259" key="1">
    <source>
        <dbReference type="Pfam" id="PF00535"/>
    </source>
</evidence>
<dbReference type="AlphaFoldDB" id="A0A0X8JDN8"/>